<protein>
    <submittedName>
        <fullName evidence="5">Zinc finger FYVE-related protein</fullName>
    </submittedName>
</protein>
<evidence type="ECO:0000256" key="3">
    <source>
        <dbReference type="ARBA" id="ARBA00022833"/>
    </source>
</evidence>
<evidence type="ECO:0000313" key="6">
    <source>
        <dbReference type="Proteomes" id="UP001162001"/>
    </source>
</evidence>
<name>A0A7D3QXS3_9VIRU</name>
<dbReference type="EMBL" id="MT418680">
    <property type="protein sequence ID" value="QKF94700.1"/>
    <property type="molecule type" value="Genomic_DNA"/>
</dbReference>
<dbReference type="Proteomes" id="UP001162001">
    <property type="component" value="Segment"/>
</dbReference>
<dbReference type="SUPFAM" id="SSF57903">
    <property type="entry name" value="FYVE/PHD zinc finger"/>
    <property type="match status" value="1"/>
</dbReference>
<organism evidence="5 6">
    <name type="scientific">Fadolivirus FV1/VV64</name>
    <dbReference type="NCBI Taxonomy" id="3070911"/>
    <lineage>
        <taxon>Viruses</taxon>
        <taxon>Varidnaviria</taxon>
        <taxon>Bamfordvirae</taxon>
        <taxon>Nucleocytoviricota</taxon>
        <taxon>Megaviricetes</taxon>
        <taxon>Imitervirales</taxon>
        <taxon>Mimiviridae</taxon>
        <taxon>Klosneuvirinae</taxon>
        <taxon>Fadolivirus</taxon>
        <taxon>Fadolivirus algeromassiliense</taxon>
    </lineage>
</organism>
<reference evidence="5 6" key="1">
    <citation type="submission" date="2020-04" db="EMBL/GenBank/DDBJ databases">
        <title>Advantages and limits of metagenomic assembly and binning of a giant virus.</title>
        <authorList>
            <person name="Schulz F."/>
            <person name="Andreani J."/>
            <person name="Francis R."/>
            <person name="Boudjemaa H."/>
            <person name="Bou Khalil J.Y."/>
            <person name="Lee J."/>
            <person name="La Scola B."/>
            <person name="Woyke T."/>
        </authorList>
    </citation>
    <scope>NUCLEOTIDE SEQUENCE [LARGE SCALE GENOMIC DNA]</scope>
    <source>
        <strain evidence="5 6">FV1/VV64</strain>
    </source>
</reference>
<evidence type="ECO:0000256" key="2">
    <source>
        <dbReference type="ARBA" id="ARBA00022771"/>
    </source>
</evidence>
<gene>
    <name evidence="5" type="ORF">Fadolivirus_1_1242</name>
</gene>
<feature type="domain" description="FYVE-type" evidence="4">
    <location>
        <begin position="39"/>
        <end position="97"/>
    </location>
</feature>
<dbReference type="GO" id="GO:0008270">
    <property type="term" value="F:zinc ion binding"/>
    <property type="evidence" value="ECO:0007669"/>
    <property type="project" value="UniProtKB-KW"/>
</dbReference>
<evidence type="ECO:0000259" key="4">
    <source>
        <dbReference type="PROSITE" id="PS50178"/>
    </source>
</evidence>
<evidence type="ECO:0000256" key="1">
    <source>
        <dbReference type="ARBA" id="ARBA00022723"/>
    </source>
</evidence>
<dbReference type="PROSITE" id="PS50178">
    <property type="entry name" value="ZF_FYVE"/>
    <property type="match status" value="1"/>
</dbReference>
<dbReference type="Gene3D" id="3.30.40.10">
    <property type="entry name" value="Zinc/RING finger domain, C3HC4 (zinc finger)"/>
    <property type="match status" value="1"/>
</dbReference>
<keyword evidence="3" id="KW-0862">Zinc</keyword>
<keyword evidence="1" id="KW-0479">Metal-binding</keyword>
<dbReference type="InterPro" id="IPR011011">
    <property type="entry name" value="Znf_FYVE_PHD"/>
</dbReference>
<sequence length="130" mass="14794">MNVVEIDDNIKYSSDVSKKWFQSKKYIWQQDDIYGYDLCSCCEKQLTTFTTNPDFAKHHARCCGKIICNLCSRAPEGVVLKKGCPERCCRDCFPELEAVLSPLIVKPLCGPIEESQLDDTDKSIHVQVNI</sequence>
<proteinExistence type="predicted"/>
<dbReference type="InterPro" id="IPR017455">
    <property type="entry name" value="Znf_FYVE-rel"/>
</dbReference>
<dbReference type="Pfam" id="PF01363">
    <property type="entry name" value="FYVE"/>
    <property type="match status" value="1"/>
</dbReference>
<accession>A0A7D3QXS3</accession>
<keyword evidence="6" id="KW-1185">Reference proteome</keyword>
<dbReference type="InterPro" id="IPR000306">
    <property type="entry name" value="Znf_FYVE"/>
</dbReference>
<keyword evidence="2" id="KW-0863">Zinc-finger</keyword>
<evidence type="ECO:0000313" key="5">
    <source>
        <dbReference type="EMBL" id="QKF94700.1"/>
    </source>
</evidence>
<dbReference type="InterPro" id="IPR013083">
    <property type="entry name" value="Znf_RING/FYVE/PHD"/>
</dbReference>